<reference evidence="2 3" key="1">
    <citation type="submission" date="2020-05" db="EMBL/GenBank/DDBJ databases">
        <title>Identification and distribution of gene clusters putatively required for synthesis of sphingolipid metabolism inhibitors in phylogenetically diverse species of the filamentous fungus Fusarium.</title>
        <authorList>
            <person name="Kim H.-S."/>
            <person name="Busman M."/>
            <person name="Brown D.W."/>
            <person name="Divon H."/>
            <person name="Uhlig S."/>
            <person name="Proctor R.H."/>
        </authorList>
    </citation>
    <scope>NUCLEOTIDE SEQUENCE [LARGE SCALE GENOMIC DNA]</scope>
    <source>
        <strain evidence="2 3">NRRL 25211</strain>
    </source>
</reference>
<name>A0A8H5PLA2_9HYPO</name>
<sequence>MLLSLAIISGLAALSQGYVLTAYKNVDDCKAEGDTNYRIYEGDFDGCQKFGGQSGSTCTEYSNGGTIGPNACSSDVWEVHSVALDGKTQISGAQLCYTCTYYTDEHCGSLNQSPQWYCDGWEAGPKSFQCLEEAFGALIMKT</sequence>
<feature type="chain" id="PRO_5034998010" evidence="1">
    <location>
        <begin position="18"/>
        <end position="142"/>
    </location>
</feature>
<evidence type="ECO:0000313" key="2">
    <source>
        <dbReference type="EMBL" id="KAF5599006.1"/>
    </source>
</evidence>
<protein>
    <submittedName>
        <fullName evidence="2">Uncharacterized protein</fullName>
    </submittedName>
</protein>
<evidence type="ECO:0000313" key="3">
    <source>
        <dbReference type="Proteomes" id="UP000544095"/>
    </source>
</evidence>
<accession>A0A8H5PLA2</accession>
<organism evidence="2 3">
    <name type="scientific">Fusarium pseudoanthophilum</name>
    <dbReference type="NCBI Taxonomy" id="48495"/>
    <lineage>
        <taxon>Eukaryota</taxon>
        <taxon>Fungi</taxon>
        <taxon>Dikarya</taxon>
        <taxon>Ascomycota</taxon>
        <taxon>Pezizomycotina</taxon>
        <taxon>Sordariomycetes</taxon>
        <taxon>Hypocreomycetidae</taxon>
        <taxon>Hypocreales</taxon>
        <taxon>Nectriaceae</taxon>
        <taxon>Fusarium</taxon>
        <taxon>Fusarium fujikuroi species complex</taxon>
    </lineage>
</organism>
<keyword evidence="3" id="KW-1185">Reference proteome</keyword>
<comment type="caution">
    <text evidence="2">The sequence shown here is derived from an EMBL/GenBank/DDBJ whole genome shotgun (WGS) entry which is preliminary data.</text>
</comment>
<keyword evidence="1" id="KW-0732">Signal</keyword>
<dbReference type="Proteomes" id="UP000544095">
    <property type="component" value="Unassembled WGS sequence"/>
</dbReference>
<evidence type="ECO:0000256" key="1">
    <source>
        <dbReference type="SAM" id="SignalP"/>
    </source>
</evidence>
<dbReference type="AlphaFoldDB" id="A0A8H5PLA2"/>
<dbReference type="EMBL" id="JAAOAR010000164">
    <property type="protein sequence ID" value="KAF5599006.1"/>
    <property type="molecule type" value="Genomic_DNA"/>
</dbReference>
<gene>
    <name evidence="2" type="ORF">FPANT_3609</name>
</gene>
<proteinExistence type="predicted"/>
<feature type="signal peptide" evidence="1">
    <location>
        <begin position="1"/>
        <end position="17"/>
    </location>
</feature>